<dbReference type="STRING" id="400727.A0A2T7NU51"/>
<feature type="domain" description="UspA" evidence="1">
    <location>
        <begin position="73"/>
        <end position="156"/>
    </location>
</feature>
<dbReference type="InterPro" id="IPR006015">
    <property type="entry name" value="Universal_stress_UspA"/>
</dbReference>
<dbReference type="CDD" id="cd23659">
    <property type="entry name" value="USP_At3g01520-like"/>
    <property type="match status" value="1"/>
</dbReference>
<name>A0A2T7NU51_POMCA</name>
<dbReference type="Gene3D" id="3.40.50.620">
    <property type="entry name" value="HUPs"/>
    <property type="match status" value="1"/>
</dbReference>
<dbReference type="PANTHER" id="PTHR31964:SF113">
    <property type="entry name" value="USPA DOMAIN-CONTAINING PROTEIN"/>
    <property type="match status" value="1"/>
</dbReference>
<dbReference type="Proteomes" id="UP000245119">
    <property type="component" value="Linkage Group LG9"/>
</dbReference>
<comment type="caution">
    <text evidence="2">The sequence shown here is derived from an EMBL/GenBank/DDBJ whole genome shotgun (WGS) entry which is preliminary data.</text>
</comment>
<accession>A0A2T7NU51</accession>
<dbReference type="Pfam" id="PF00582">
    <property type="entry name" value="Usp"/>
    <property type="match status" value="1"/>
</dbReference>
<dbReference type="EMBL" id="PZQS01000009">
    <property type="protein sequence ID" value="PVD24683.1"/>
    <property type="molecule type" value="Genomic_DNA"/>
</dbReference>
<dbReference type="OrthoDB" id="843225at2759"/>
<gene>
    <name evidence="2" type="ORF">C0Q70_15168</name>
</gene>
<reference evidence="2 3" key="1">
    <citation type="submission" date="2018-04" db="EMBL/GenBank/DDBJ databases">
        <title>The genome of golden apple snail Pomacea canaliculata provides insight into stress tolerance and invasive adaptation.</title>
        <authorList>
            <person name="Liu C."/>
            <person name="Liu B."/>
            <person name="Ren Y."/>
            <person name="Zhang Y."/>
            <person name="Wang H."/>
            <person name="Li S."/>
            <person name="Jiang F."/>
            <person name="Yin L."/>
            <person name="Zhang G."/>
            <person name="Qian W."/>
            <person name="Fan W."/>
        </authorList>
    </citation>
    <scope>NUCLEOTIDE SEQUENCE [LARGE SCALE GENOMIC DNA]</scope>
    <source>
        <strain evidence="2">SZHN2017</strain>
        <tissue evidence="2">Muscle</tissue>
    </source>
</reference>
<evidence type="ECO:0000313" key="2">
    <source>
        <dbReference type="EMBL" id="PVD24683.1"/>
    </source>
</evidence>
<sequence>MHLSIRQNILGLHSRQASNPLQGQPLRSPVLHVKTYLPAIVTTAGNGKTYRGHDKRTYTVMSSDPAMISRMIHQEEEEVNSIVSKIKDKLTQHGVKGKLLRLSGEAGHSIVKTAEMEGVSCIVTGTRGQGKVRRTLLGSVSDYILNHAHVPVLICRHKEVAGSSDSQ</sequence>
<protein>
    <recommendedName>
        <fullName evidence="1">UspA domain-containing protein</fullName>
    </recommendedName>
</protein>
<keyword evidence="3" id="KW-1185">Reference proteome</keyword>
<evidence type="ECO:0000313" key="3">
    <source>
        <dbReference type="Proteomes" id="UP000245119"/>
    </source>
</evidence>
<dbReference type="PANTHER" id="PTHR31964">
    <property type="entry name" value="ADENINE NUCLEOTIDE ALPHA HYDROLASES-LIKE SUPERFAMILY PROTEIN"/>
    <property type="match status" value="1"/>
</dbReference>
<dbReference type="PRINTS" id="PR01438">
    <property type="entry name" value="UNVRSLSTRESS"/>
</dbReference>
<proteinExistence type="predicted"/>
<dbReference type="InterPro" id="IPR014729">
    <property type="entry name" value="Rossmann-like_a/b/a_fold"/>
</dbReference>
<dbReference type="SUPFAM" id="SSF52402">
    <property type="entry name" value="Adenine nucleotide alpha hydrolases-like"/>
    <property type="match status" value="1"/>
</dbReference>
<evidence type="ECO:0000259" key="1">
    <source>
        <dbReference type="Pfam" id="PF00582"/>
    </source>
</evidence>
<dbReference type="AlphaFoldDB" id="A0A2T7NU51"/>
<organism evidence="2 3">
    <name type="scientific">Pomacea canaliculata</name>
    <name type="common">Golden apple snail</name>
    <dbReference type="NCBI Taxonomy" id="400727"/>
    <lineage>
        <taxon>Eukaryota</taxon>
        <taxon>Metazoa</taxon>
        <taxon>Spiralia</taxon>
        <taxon>Lophotrochozoa</taxon>
        <taxon>Mollusca</taxon>
        <taxon>Gastropoda</taxon>
        <taxon>Caenogastropoda</taxon>
        <taxon>Architaenioglossa</taxon>
        <taxon>Ampullarioidea</taxon>
        <taxon>Ampullariidae</taxon>
        <taxon>Pomacea</taxon>
    </lineage>
</organism>
<dbReference type="InterPro" id="IPR006016">
    <property type="entry name" value="UspA"/>
</dbReference>